<protein>
    <submittedName>
        <fullName evidence="2">Uncharacterized protein</fullName>
    </submittedName>
</protein>
<organism evidence="2 3">
    <name type="scientific">Mycoplasma parvum str. Indiana</name>
    <dbReference type="NCBI Taxonomy" id="1403316"/>
    <lineage>
        <taxon>Bacteria</taxon>
        <taxon>Bacillati</taxon>
        <taxon>Mycoplasmatota</taxon>
        <taxon>Mollicutes</taxon>
        <taxon>Mycoplasmataceae</taxon>
        <taxon>Mycoplasma</taxon>
    </lineage>
</organism>
<proteinExistence type="predicted"/>
<dbReference type="RefSeq" id="WP_022770526.1">
    <property type="nucleotide sequence ID" value="NC_022575.1"/>
</dbReference>
<evidence type="ECO:0000313" key="2">
    <source>
        <dbReference type="EMBL" id="AGX89291.1"/>
    </source>
</evidence>
<dbReference type="PATRIC" id="fig|1403316.3.peg.528"/>
<dbReference type="AlphaFoldDB" id="U5NCI2"/>
<evidence type="ECO:0000313" key="3">
    <source>
        <dbReference type="Proteomes" id="UP000017119"/>
    </source>
</evidence>
<name>U5NCI2_9MOLU</name>
<dbReference type="Proteomes" id="UP000017119">
    <property type="component" value="Chromosome"/>
</dbReference>
<keyword evidence="3" id="KW-1185">Reference proteome</keyword>
<dbReference type="STRING" id="1403316.PRV_02825"/>
<reference evidence="2 3" key="1">
    <citation type="journal article" date="2013" name="Genome Announc.">
        <title>Genome Sequence of Mycoplasma parvum (Formerly Eperythrozoon parvum), a Diminutive Hemoplasma of the Pig.</title>
        <authorList>
            <person name="do Nascimento N.C."/>
            <person name="Dos Santos A.P."/>
            <person name="Chu Y."/>
            <person name="Guimaraes A.M."/>
            <person name="Pagliaro A."/>
            <person name="Messick J.B."/>
        </authorList>
    </citation>
    <scope>NUCLEOTIDE SEQUENCE [LARGE SCALE GENOMIC DNA]</scope>
    <source>
        <strain evidence="2 3">Indiana</strain>
    </source>
</reference>
<feature type="region of interest" description="Disordered" evidence="1">
    <location>
        <begin position="1"/>
        <end position="22"/>
    </location>
</feature>
<dbReference type="EMBL" id="CP006771">
    <property type="protein sequence ID" value="AGX89291.1"/>
    <property type="molecule type" value="Genomic_DNA"/>
</dbReference>
<sequence>MFPDKTIEKKRKSKRREARDERRWNKKFKKLSHQFELSQDCFISPKLSLDNQKKFEKFQKQLWQIRKKKFKKASSSVEFQWKSRFKHISLDCCQRETTKDLFKFPYKVVPIPNEKSAIKGKSFKTKPFLPLLNKYFWIYQYLKPFDFYTKTLENISISSTKGISVLDENEKEKPKYWSNLKFSSKFFETPLHKEFNEKFSEYDIYHYSLEDNSLINSLKAQYFENFLSKEELKLSINKELAPHLNSLNKLLNEQPFLVLPIKSSALLYSLLPEFDGIFHEFKKYKITENMIKKVSLKDNYVSGKKTVGDNLLCLSPSHFFLSTIFFQKLNAREWKSFGKIKRFNINDFSLKCYSAFNPFTSLSNAVLIKLSAKLIRRFYWRNKLRAAFLIDNDALNCEGLSPSFEKKMITEDYKYNSFSQPSIYWAKEYQSSLKNNVKLSEL</sequence>
<gene>
    <name evidence="2" type="ORF">PRV_02825</name>
</gene>
<dbReference type="HOGENOM" id="CLU_634345_0_0_14"/>
<dbReference type="KEGG" id="mpv:PRV_02825"/>
<accession>U5NCI2</accession>
<evidence type="ECO:0000256" key="1">
    <source>
        <dbReference type="SAM" id="MobiDB-lite"/>
    </source>
</evidence>